<keyword evidence="3" id="KW-0812">Transmembrane</keyword>
<dbReference type="Proteomes" id="UP000241085">
    <property type="component" value="Unassembled WGS sequence"/>
</dbReference>
<feature type="region of interest" description="Disordered" evidence="2">
    <location>
        <begin position="1"/>
        <end position="35"/>
    </location>
</feature>
<dbReference type="AlphaFoldDB" id="A0A2T4UU00"/>
<feature type="domain" description="Cell envelope-related transcriptional attenuator" evidence="4">
    <location>
        <begin position="127"/>
        <end position="284"/>
    </location>
</feature>
<comment type="similarity">
    <text evidence="1">Belongs to the LytR/CpsA/Psr (LCP) family.</text>
</comment>
<evidence type="ECO:0000256" key="3">
    <source>
        <dbReference type="SAM" id="Phobius"/>
    </source>
</evidence>
<dbReference type="InterPro" id="IPR004474">
    <property type="entry name" value="LytR_CpsA_psr"/>
</dbReference>
<feature type="region of interest" description="Disordered" evidence="2">
    <location>
        <begin position="383"/>
        <end position="435"/>
    </location>
</feature>
<feature type="compositionally biased region" description="Low complexity" evidence="2">
    <location>
        <begin position="383"/>
        <end position="411"/>
    </location>
</feature>
<dbReference type="EMBL" id="PZPL01000001">
    <property type="protein sequence ID" value="PTL72997.1"/>
    <property type="molecule type" value="Genomic_DNA"/>
</dbReference>
<keyword evidence="3" id="KW-0472">Membrane</keyword>
<evidence type="ECO:0000313" key="5">
    <source>
        <dbReference type="EMBL" id="PTL72997.1"/>
    </source>
</evidence>
<evidence type="ECO:0000313" key="6">
    <source>
        <dbReference type="Proteomes" id="UP000241085"/>
    </source>
</evidence>
<feature type="compositionally biased region" description="Basic residues" evidence="2">
    <location>
        <begin position="20"/>
        <end position="34"/>
    </location>
</feature>
<comment type="caution">
    <text evidence="5">The sequence shown here is derived from an EMBL/GenBank/DDBJ whole genome shotgun (WGS) entry which is preliminary data.</text>
</comment>
<dbReference type="PANTHER" id="PTHR33392:SF6">
    <property type="entry name" value="POLYISOPRENYL-TEICHOIC ACID--PEPTIDOGLYCAN TEICHOIC ACID TRANSFERASE TAGU"/>
    <property type="match status" value="1"/>
</dbReference>
<name>A0A2T4UU00_9MICO</name>
<keyword evidence="6" id="KW-1185">Reference proteome</keyword>
<organism evidence="5 6">
    <name type="scientific">Rathayibacter caricis DSM 15933</name>
    <dbReference type="NCBI Taxonomy" id="1328867"/>
    <lineage>
        <taxon>Bacteria</taxon>
        <taxon>Bacillati</taxon>
        <taxon>Actinomycetota</taxon>
        <taxon>Actinomycetes</taxon>
        <taxon>Micrococcales</taxon>
        <taxon>Microbacteriaceae</taxon>
        <taxon>Rathayibacter</taxon>
    </lineage>
</organism>
<protein>
    <recommendedName>
        <fullName evidence="4">Cell envelope-related transcriptional attenuator domain-containing protein</fullName>
    </recommendedName>
</protein>
<feature type="transmembrane region" description="Helical" evidence="3">
    <location>
        <begin position="38"/>
        <end position="65"/>
    </location>
</feature>
<feature type="compositionally biased region" description="Basic and acidic residues" evidence="2">
    <location>
        <begin position="1"/>
        <end position="18"/>
    </location>
</feature>
<dbReference type="PANTHER" id="PTHR33392">
    <property type="entry name" value="POLYISOPRENYL-TEICHOIC ACID--PEPTIDOGLYCAN TEICHOIC ACID TRANSFERASE TAGU"/>
    <property type="match status" value="1"/>
</dbReference>
<evidence type="ECO:0000256" key="2">
    <source>
        <dbReference type="SAM" id="MobiDB-lite"/>
    </source>
</evidence>
<accession>A0A2T4UU00</accession>
<proteinExistence type="inferred from homology"/>
<sequence>MLRTRPSTDRSAADESARSPRPHVRHGRQKRHSVPRTLVKAAAAVSGVGIAASISVVAIAATLLVQSAQPSVDLHPVAAGSSVGAAGAAPEIGALEGGFNVLVVGSDSRQGQGDAYGDPDQETSVLNDVNMLLHVSADHTNATVVSFPRDMYVDIPSCVNAATGETIPERSDTKINEAMGKDVSLGCVAGVVEDLMGVRVDYGAVVQFNGVIEMSNAVGGVEVCVATEIADPYTNTYLTPGTHSLEGMAALQFLRSRHGIGDGSDLTRISNQQVFLSSLVREIKSADTLLNPVALYGLAKAALGNMTLSTEFNNVNTMVQMGLALSDVDLADVVFAQYPTAETYGGVVPERTAGDVLATALQTDQPIAITGGTGGGAVVEGAPAAPAPAQSEIPAGPATAEPLATAEATPGTPVPAPAGESKVALPDSVTGQSADQQTCSVGFFG</sequence>
<keyword evidence="3" id="KW-1133">Transmembrane helix</keyword>
<dbReference type="Gene3D" id="3.40.630.190">
    <property type="entry name" value="LCP protein"/>
    <property type="match status" value="1"/>
</dbReference>
<reference evidence="5 6" key="1">
    <citation type="submission" date="2018-03" db="EMBL/GenBank/DDBJ databases">
        <title>Bacteriophage NCPPB3778 and a type I-E CRISPR drive the evolution of the US Biological Select Agent, Rathayibacter toxicus.</title>
        <authorList>
            <person name="Davis E.W.II."/>
            <person name="Tabima J.F."/>
            <person name="Weisberg A.J."/>
            <person name="Dantas Lopes L."/>
            <person name="Wiseman M.S."/>
            <person name="Wiseman M.S."/>
            <person name="Pupko T."/>
            <person name="Belcher M.S."/>
            <person name="Sechler A.J."/>
            <person name="Tancos M.A."/>
            <person name="Schroeder B.K."/>
            <person name="Murray T.D."/>
            <person name="Luster D.G."/>
            <person name="Schneider W.L."/>
            <person name="Rogers E."/>
            <person name="Andreote F.D."/>
            <person name="Grunwald N.J."/>
            <person name="Putnam M.L."/>
            <person name="Chang J.H."/>
        </authorList>
    </citation>
    <scope>NUCLEOTIDE SEQUENCE [LARGE SCALE GENOMIC DNA]</scope>
    <source>
        <strain evidence="5 6">DSM 15933</strain>
    </source>
</reference>
<evidence type="ECO:0000259" key="4">
    <source>
        <dbReference type="Pfam" id="PF03816"/>
    </source>
</evidence>
<dbReference type="NCBIfam" id="TIGR00350">
    <property type="entry name" value="lytR_cpsA_psr"/>
    <property type="match status" value="1"/>
</dbReference>
<dbReference type="InterPro" id="IPR050922">
    <property type="entry name" value="LytR/CpsA/Psr_CW_biosynth"/>
</dbReference>
<dbReference type="Pfam" id="PF03816">
    <property type="entry name" value="LytR_cpsA_psr"/>
    <property type="match status" value="1"/>
</dbReference>
<gene>
    <name evidence="5" type="ORF">C1I63_09150</name>
</gene>
<evidence type="ECO:0000256" key="1">
    <source>
        <dbReference type="ARBA" id="ARBA00006068"/>
    </source>
</evidence>